<name>A0A7W3T3C3_9ACTN</name>
<evidence type="ECO:0000313" key="1">
    <source>
        <dbReference type="EMBL" id="MBB0230163.1"/>
    </source>
</evidence>
<sequence>MFGTGGGFLILVGGRGLYGDRAAATLVGGTGGGGSPWLHGALHIERCLVGAAEHPDDRRVARSSLWAEQAMLRGRAAYSDRTGTSDAAMIRVWAGLFSQGENGPRGPGCSCSYTSSGTLMRSSCRAAPES</sequence>
<dbReference type="Proteomes" id="UP000530234">
    <property type="component" value="Unassembled WGS sequence"/>
</dbReference>
<dbReference type="RefSeq" id="WP_182663360.1">
    <property type="nucleotide sequence ID" value="NZ_VKHS01000231.1"/>
</dbReference>
<reference evidence="2" key="1">
    <citation type="submission" date="2019-10" db="EMBL/GenBank/DDBJ databases">
        <title>Streptomyces sp. nov., a novel actinobacterium isolated from alkaline environment.</title>
        <authorList>
            <person name="Golinska P."/>
        </authorList>
    </citation>
    <scope>NUCLEOTIDE SEQUENCE [LARGE SCALE GENOMIC DNA]</scope>
    <source>
        <strain evidence="2">DSM 42108</strain>
    </source>
</reference>
<protein>
    <submittedName>
        <fullName evidence="1">Uncharacterized protein</fullName>
    </submittedName>
</protein>
<proteinExistence type="predicted"/>
<organism evidence="1 2">
    <name type="scientific">Streptomyces calidiresistens</name>
    <dbReference type="NCBI Taxonomy" id="1485586"/>
    <lineage>
        <taxon>Bacteria</taxon>
        <taxon>Bacillati</taxon>
        <taxon>Actinomycetota</taxon>
        <taxon>Actinomycetes</taxon>
        <taxon>Kitasatosporales</taxon>
        <taxon>Streptomycetaceae</taxon>
        <taxon>Streptomyces</taxon>
    </lineage>
</organism>
<comment type="caution">
    <text evidence="1">The sequence shown here is derived from an EMBL/GenBank/DDBJ whole genome shotgun (WGS) entry which is preliminary data.</text>
</comment>
<dbReference type="EMBL" id="VKHS01000231">
    <property type="protein sequence ID" value="MBB0230163.1"/>
    <property type="molecule type" value="Genomic_DNA"/>
</dbReference>
<keyword evidence="2" id="KW-1185">Reference proteome</keyword>
<accession>A0A7W3T3C3</accession>
<evidence type="ECO:0000313" key="2">
    <source>
        <dbReference type="Proteomes" id="UP000530234"/>
    </source>
</evidence>
<dbReference type="AlphaFoldDB" id="A0A7W3T3C3"/>
<gene>
    <name evidence="1" type="ORF">FOE67_11720</name>
</gene>